<evidence type="ECO:0000256" key="1">
    <source>
        <dbReference type="SAM" id="Phobius"/>
    </source>
</evidence>
<comment type="caution">
    <text evidence="2">The sequence shown here is derived from an EMBL/GenBank/DDBJ whole genome shotgun (WGS) entry which is preliminary data.</text>
</comment>
<protein>
    <recommendedName>
        <fullName evidence="4">Dolichyl-phosphate-mannose-protein mannosyltransferase</fullName>
    </recommendedName>
</protein>
<feature type="transmembrane region" description="Helical" evidence="1">
    <location>
        <begin position="332"/>
        <end position="353"/>
    </location>
</feature>
<evidence type="ECO:0000313" key="2">
    <source>
        <dbReference type="EMBL" id="MBB6048962.1"/>
    </source>
</evidence>
<feature type="transmembrane region" description="Helical" evidence="1">
    <location>
        <begin position="236"/>
        <end position="254"/>
    </location>
</feature>
<keyword evidence="1" id="KW-0812">Transmembrane</keyword>
<dbReference type="Proteomes" id="UP000520814">
    <property type="component" value="Unassembled WGS sequence"/>
</dbReference>
<sequence length="443" mass="50346">MSRLSPARLWVGVLVLLLGLFLWHNTDDHTYQKELRGIYALALTTTSAQDYRAAFDEHQLRRGYHKAPELWRDGAAWWHGTWIHQGTRYFRPLSSYLHWFHCWSWEHGGSGGFLWLGVVLYVPAAVLMALLARRFVQSPVYVALAAPILVFGADLSGWRTYWLAWFPGQPQFVLVAFMAASLLSFDLWLERGKTRSLLSTVLFLCLACLTKEHGYILPAQLAVLALLRPGSASWRARAGTVGLFFGLIGLLYTYRSRVLPDADEPHLRPWRLLRGALSHSHWELRLPLQNEIYDIPLCALCLFGLFFVVRWLRQQTFVQAWQTQTLGRIGLVLALVVGVGLCLLPGSCGVALLDPNQSVGVQLKLLGLLFHYSQLYLTVRYSRKHGTLCPWLLLVLSNYPVGASFGWHYDITGWQFQLPYAAVLLQVLWLDVLQPRILARGPS</sequence>
<keyword evidence="1" id="KW-0472">Membrane</keyword>
<reference evidence="2 3" key="1">
    <citation type="submission" date="2020-08" db="EMBL/GenBank/DDBJ databases">
        <title>Genomic Encyclopedia of Type Strains, Phase IV (KMG-IV): sequencing the most valuable type-strain genomes for metagenomic binning, comparative biology and taxonomic classification.</title>
        <authorList>
            <person name="Goeker M."/>
        </authorList>
    </citation>
    <scope>NUCLEOTIDE SEQUENCE [LARGE SCALE GENOMIC DNA]</scope>
    <source>
        <strain evidence="2 3">DSM 23562</strain>
    </source>
</reference>
<feature type="transmembrane region" description="Helical" evidence="1">
    <location>
        <begin position="139"/>
        <end position="158"/>
    </location>
</feature>
<dbReference type="EMBL" id="JACHGW010000001">
    <property type="protein sequence ID" value="MBB6048962.1"/>
    <property type="molecule type" value="Genomic_DNA"/>
</dbReference>
<gene>
    <name evidence="2" type="ORF">HNQ39_000724</name>
</gene>
<feature type="transmembrane region" description="Helical" evidence="1">
    <location>
        <begin position="414"/>
        <end position="433"/>
    </location>
</feature>
<evidence type="ECO:0000313" key="3">
    <source>
        <dbReference type="Proteomes" id="UP000520814"/>
    </source>
</evidence>
<accession>A0A7W9W5W7</accession>
<feature type="transmembrane region" description="Helical" evidence="1">
    <location>
        <begin position="113"/>
        <end position="132"/>
    </location>
</feature>
<evidence type="ECO:0008006" key="4">
    <source>
        <dbReference type="Google" id="ProtNLM"/>
    </source>
</evidence>
<organism evidence="2 3">
    <name type="scientific">Armatimonas rosea</name>
    <dbReference type="NCBI Taxonomy" id="685828"/>
    <lineage>
        <taxon>Bacteria</taxon>
        <taxon>Bacillati</taxon>
        <taxon>Armatimonadota</taxon>
        <taxon>Armatimonadia</taxon>
        <taxon>Armatimonadales</taxon>
        <taxon>Armatimonadaceae</taxon>
        <taxon>Armatimonas</taxon>
    </lineage>
</organism>
<proteinExistence type="predicted"/>
<dbReference type="AlphaFoldDB" id="A0A7W9W5W7"/>
<keyword evidence="1" id="KW-1133">Transmembrane helix</keyword>
<keyword evidence="3" id="KW-1185">Reference proteome</keyword>
<dbReference type="RefSeq" id="WP_184192582.1">
    <property type="nucleotide sequence ID" value="NZ_JACHGW010000001.1"/>
</dbReference>
<feature type="transmembrane region" description="Helical" evidence="1">
    <location>
        <begin position="7"/>
        <end position="24"/>
    </location>
</feature>
<feature type="transmembrane region" description="Helical" evidence="1">
    <location>
        <begin position="170"/>
        <end position="189"/>
    </location>
</feature>
<name>A0A7W9W5W7_ARMRO</name>
<feature type="transmembrane region" description="Helical" evidence="1">
    <location>
        <begin position="292"/>
        <end position="312"/>
    </location>
</feature>